<comment type="caution">
    <text evidence="4">The sequence shown here is derived from an EMBL/GenBank/DDBJ whole genome shotgun (WGS) entry which is preliminary data.</text>
</comment>
<proteinExistence type="predicted"/>
<dbReference type="GO" id="GO:0005886">
    <property type="term" value="C:plasma membrane"/>
    <property type="evidence" value="ECO:0007669"/>
    <property type="project" value="UniProtKB-SubCell"/>
</dbReference>
<keyword evidence="2" id="KW-1003">Cell membrane</keyword>
<dbReference type="GO" id="GO:0004672">
    <property type="term" value="F:protein kinase activity"/>
    <property type="evidence" value="ECO:0007669"/>
    <property type="project" value="InterPro"/>
</dbReference>
<comment type="subcellular location">
    <subcellularLocation>
        <location evidence="1">Cell membrane</location>
    </subcellularLocation>
</comment>
<dbReference type="InterPro" id="IPR050823">
    <property type="entry name" value="Plant_Ser_Thr_Prot_Kinase"/>
</dbReference>
<dbReference type="SUPFAM" id="SSF56112">
    <property type="entry name" value="Protein kinase-like (PK-like)"/>
    <property type="match status" value="1"/>
</dbReference>
<dbReference type="InterPro" id="IPR011009">
    <property type="entry name" value="Kinase-like_dom_sf"/>
</dbReference>
<evidence type="ECO:0000259" key="3">
    <source>
        <dbReference type="PROSITE" id="PS50011"/>
    </source>
</evidence>
<dbReference type="Proteomes" id="UP000489600">
    <property type="component" value="Unassembled WGS sequence"/>
</dbReference>
<organism evidence="4 5">
    <name type="scientific">Arabis nemorensis</name>
    <dbReference type="NCBI Taxonomy" id="586526"/>
    <lineage>
        <taxon>Eukaryota</taxon>
        <taxon>Viridiplantae</taxon>
        <taxon>Streptophyta</taxon>
        <taxon>Embryophyta</taxon>
        <taxon>Tracheophyta</taxon>
        <taxon>Spermatophyta</taxon>
        <taxon>Magnoliopsida</taxon>
        <taxon>eudicotyledons</taxon>
        <taxon>Gunneridae</taxon>
        <taxon>Pentapetalae</taxon>
        <taxon>rosids</taxon>
        <taxon>malvids</taxon>
        <taxon>Brassicales</taxon>
        <taxon>Brassicaceae</taxon>
        <taxon>Arabideae</taxon>
        <taxon>Arabis</taxon>
    </lineage>
</organism>
<dbReference type="InterPro" id="IPR000719">
    <property type="entry name" value="Prot_kinase_dom"/>
</dbReference>
<dbReference type="GO" id="GO:0005524">
    <property type="term" value="F:ATP binding"/>
    <property type="evidence" value="ECO:0007669"/>
    <property type="project" value="InterPro"/>
</dbReference>
<sequence>MGNGLKLFKEEPLSFVYEPLINPPISEMEEENENLRVFSFKELKKATKNFSRDRVEIGEDISVRKFYKGYITKTTFATSRTETGIAVYVVECPKDRSQAQQEWMDKVKKSLGQFSHPNLVKLLGYCCEDNKSLFLVFEYLHKGSLDRYIFGNEVLPWELRVNIAIGTAKGLAFIHSVKNSSVHLEIRMHKIMLDEQYNAKLFYCDLNQKCLVDEKGRVLAGGFGYVALELAMTGHIGTEADVYTFGVILLELLTGLKAFDTERSDDKRSLAVWTKSYLSNKIGEIIDPRFGNDYPVNAATQMGKLIKRCIAQDKNKRPLMQQVLDGLNDIAEMKD</sequence>
<protein>
    <recommendedName>
        <fullName evidence="3">Protein kinase domain-containing protein</fullName>
    </recommendedName>
</protein>
<dbReference type="Gene3D" id="3.30.200.20">
    <property type="entry name" value="Phosphorylase Kinase, domain 1"/>
    <property type="match status" value="1"/>
</dbReference>
<feature type="domain" description="Protein kinase" evidence="3">
    <location>
        <begin position="29"/>
        <end position="331"/>
    </location>
</feature>
<dbReference type="AlphaFoldDB" id="A0A565CKQ4"/>
<keyword evidence="2" id="KW-0472">Membrane</keyword>
<gene>
    <name evidence="4" type="ORF">ANE_LOCUS24560</name>
</gene>
<dbReference type="EMBL" id="CABITT030000008">
    <property type="protein sequence ID" value="VVB14116.1"/>
    <property type="molecule type" value="Genomic_DNA"/>
</dbReference>
<dbReference type="PIRSF" id="PIRSF000654">
    <property type="entry name" value="Integrin-linked_kinase"/>
    <property type="match status" value="1"/>
</dbReference>
<evidence type="ECO:0000256" key="2">
    <source>
        <dbReference type="ARBA" id="ARBA00022475"/>
    </source>
</evidence>
<dbReference type="InterPro" id="IPR001245">
    <property type="entry name" value="Ser-Thr/Tyr_kinase_cat_dom"/>
</dbReference>
<keyword evidence="5" id="KW-1185">Reference proteome</keyword>
<name>A0A565CKQ4_9BRAS</name>
<dbReference type="OrthoDB" id="1927542at2759"/>
<dbReference type="PANTHER" id="PTHR45621">
    <property type="entry name" value="OS01G0588500 PROTEIN-RELATED"/>
    <property type="match status" value="1"/>
</dbReference>
<dbReference type="Gene3D" id="1.10.510.10">
    <property type="entry name" value="Transferase(Phosphotransferase) domain 1"/>
    <property type="match status" value="1"/>
</dbReference>
<evidence type="ECO:0000256" key="1">
    <source>
        <dbReference type="ARBA" id="ARBA00004236"/>
    </source>
</evidence>
<evidence type="ECO:0000313" key="5">
    <source>
        <dbReference type="Proteomes" id="UP000489600"/>
    </source>
</evidence>
<reference evidence="4" key="1">
    <citation type="submission" date="2019-07" db="EMBL/GenBank/DDBJ databases">
        <authorList>
            <person name="Dittberner H."/>
        </authorList>
    </citation>
    <scope>NUCLEOTIDE SEQUENCE [LARGE SCALE GENOMIC DNA]</scope>
</reference>
<evidence type="ECO:0000313" key="4">
    <source>
        <dbReference type="EMBL" id="VVB14116.1"/>
    </source>
</evidence>
<accession>A0A565CKQ4</accession>
<dbReference type="PROSITE" id="PS50011">
    <property type="entry name" value="PROTEIN_KINASE_DOM"/>
    <property type="match status" value="1"/>
</dbReference>
<dbReference type="Pfam" id="PF07714">
    <property type="entry name" value="PK_Tyr_Ser-Thr"/>
    <property type="match status" value="1"/>
</dbReference>